<dbReference type="Proteomes" id="UP000266841">
    <property type="component" value="Unassembled WGS sequence"/>
</dbReference>
<name>K0TPX5_THAOC</name>
<sequence length="144" mass="15104">MGEVTTREESSSSMSPSVSREHRGNFQVPALQVSTSPGVSLLAIGTALCLLLSSSHPRGGHAAAFIPPVSCHLSLAAGVLRGVTDHSLSLFLVGQPTSDDIPGPFTSICLAGSAQATSEIFRSAVRLLLKQGHLGFRFVRILRI</sequence>
<dbReference type="EMBL" id="AGNL01003154">
    <property type="protein sequence ID" value="EJK75057.1"/>
    <property type="molecule type" value="Genomic_DNA"/>
</dbReference>
<evidence type="ECO:0000256" key="1">
    <source>
        <dbReference type="SAM" id="MobiDB-lite"/>
    </source>
</evidence>
<gene>
    <name evidence="2" type="ORF">THAOC_03232</name>
</gene>
<accession>K0TPX5</accession>
<feature type="compositionally biased region" description="Basic and acidic residues" evidence="1">
    <location>
        <begin position="1"/>
        <end position="10"/>
    </location>
</feature>
<feature type="region of interest" description="Disordered" evidence="1">
    <location>
        <begin position="1"/>
        <end position="22"/>
    </location>
</feature>
<proteinExistence type="predicted"/>
<keyword evidence="3" id="KW-1185">Reference proteome</keyword>
<reference evidence="2 3" key="1">
    <citation type="journal article" date="2012" name="Genome Biol.">
        <title>Genome and low-iron response of an oceanic diatom adapted to chronic iron limitation.</title>
        <authorList>
            <person name="Lommer M."/>
            <person name="Specht M."/>
            <person name="Roy A.S."/>
            <person name="Kraemer L."/>
            <person name="Andreson R."/>
            <person name="Gutowska M.A."/>
            <person name="Wolf J."/>
            <person name="Bergner S.V."/>
            <person name="Schilhabel M.B."/>
            <person name="Klostermeier U.C."/>
            <person name="Beiko R.G."/>
            <person name="Rosenstiel P."/>
            <person name="Hippler M."/>
            <person name="Laroche J."/>
        </authorList>
    </citation>
    <scope>NUCLEOTIDE SEQUENCE [LARGE SCALE GENOMIC DNA]</scope>
    <source>
        <strain evidence="2 3">CCMP1005</strain>
    </source>
</reference>
<evidence type="ECO:0000313" key="3">
    <source>
        <dbReference type="Proteomes" id="UP000266841"/>
    </source>
</evidence>
<protein>
    <submittedName>
        <fullName evidence="2">Uncharacterized protein</fullName>
    </submittedName>
</protein>
<dbReference type="AlphaFoldDB" id="K0TPX5"/>
<organism evidence="2 3">
    <name type="scientific">Thalassiosira oceanica</name>
    <name type="common">Marine diatom</name>
    <dbReference type="NCBI Taxonomy" id="159749"/>
    <lineage>
        <taxon>Eukaryota</taxon>
        <taxon>Sar</taxon>
        <taxon>Stramenopiles</taxon>
        <taxon>Ochrophyta</taxon>
        <taxon>Bacillariophyta</taxon>
        <taxon>Coscinodiscophyceae</taxon>
        <taxon>Thalassiosirophycidae</taxon>
        <taxon>Thalassiosirales</taxon>
        <taxon>Thalassiosiraceae</taxon>
        <taxon>Thalassiosira</taxon>
    </lineage>
</organism>
<evidence type="ECO:0000313" key="2">
    <source>
        <dbReference type="EMBL" id="EJK75057.1"/>
    </source>
</evidence>
<comment type="caution">
    <text evidence="2">The sequence shown here is derived from an EMBL/GenBank/DDBJ whole genome shotgun (WGS) entry which is preliminary data.</text>
</comment>